<feature type="compositionally biased region" description="Basic and acidic residues" evidence="1">
    <location>
        <begin position="908"/>
        <end position="917"/>
    </location>
</feature>
<evidence type="ECO:0000313" key="4">
    <source>
        <dbReference type="Proteomes" id="UP000293823"/>
    </source>
</evidence>
<evidence type="ECO:0000259" key="2">
    <source>
        <dbReference type="Pfam" id="PF13087"/>
    </source>
</evidence>
<feature type="region of interest" description="Disordered" evidence="1">
    <location>
        <begin position="147"/>
        <end position="170"/>
    </location>
</feature>
<dbReference type="Pfam" id="PF13087">
    <property type="entry name" value="AAA_12"/>
    <property type="match status" value="1"/>
</dbReference>
<dbReference type="OrthoDB" id="3689346at2759"/>
<dbReference type="PANTHER" id="PTHR10887:SF495">
    <property type="entry name" value="HELICASE SENATAXIN ISOFORM X1-RELATED"/>
    <property type="match status" value="1"/>
</dbReference>
<gene>
    <name evidence="3" type="ORF">AA0113_g10177</name>
</gene>
<dbReference type="EMBL" id="PEJP01000050">
    <property type="protein sequence ID" value="RYO48141.1"/>
    <property type="molecule type" value="Genomic_DNA"/>
</dbReference>
<reference evidence="4" key="1">
    <citation type="journal article" date="2019" name="bioRxiv">
        <title>Genomics, evolutionary history and diagnostics of the Alternaria alternata species group including apple and Asian pear pathotypes.</title>
        <authorList>
            <person name="Armitage A.D."/>
            <person name="Cockerton H.M."/>
            <person name="Sreenivasaprasad S."/>
            <person name="Woodhall J.W."/>
            <person name="Lane C.R."/>
            <person name="Harrison R.J."/>
            <person name="Clarkson J.P."/>
        </authorList>
    </citation>
    <scope>NUCLEOTIDE SEQUENCE [LARGE SCALE GENOMIC DNA]</scope>
    <source>
        <strain evidence="4">RGR 97.0016</strain>
    </source>
</reference>
<feature type="compositionally biased region" description="Basic and acidic residues" evidence="1">
    <location>
        <begin position="887"/>
        <end position="899"/>
    </location>
</feature>
<feature type="compositionally biased region" description="Polar residues" evidence="1">
    <location>
        <begin position="150"/>
        <end position="161"/>
    </location>
</feature>
<evidence type="ECO:0000256" key="1">
    <source>
        <dbReference type="SAM" id="MobiDB-lite"/>
    </source>
</evidence>
<dbReference type="InterPro" id="IPR045055">
    <property type="entry name" value="DNA2/NAM7-like"/>
</dbReference>
<feature type="compositionally biased region" description="Basic and acidic residues" evidence="1">
    <location>
        <begin position="305"/>
        <end position="319"/>
    </location>
</feature>
<dbReference type="InterPro" id="IPR041679">
    <property type="entry name" value="DNA2/NAM7-like_C"/>
</dbReference>
<dbReference type="InterPro" id="IPR027417">
    <property type="entry name" value="P-loop_NTPase"/>
</dbReference>
<feature type="region of interest" description="Disordered" evidence="1">
    <location>
        <begin position="879"/>
        <end position="918"/>
    </location>
</feature>
<dbReference type="Proteomes" id="UP000293823">
    <property type="component" value="Unassembled WGS sequence"/>
</dbReference>
<dbReference type="Gene3D" id="3.40.50.300">
    <property type="entry name" value="P-loop containing nucleotide triphosphate hydrolases"/>
    <property type="match status" value="2"/>
</dbReference>
<keyword evidence="4" id="KW-1185">Reference proteome</keyword>
<proteinExistence type="predicted"/>
<dbReference type="PANTHER" id="PTHR10887">
    <property type="entry name" value="DNA2/NAM7 HELICASE FAMILY"/>
    <property type="match status" value="1"/>
</dbReference>
<organism evidence="3 4">
    <name type="scientific">Alternaria arborescens</name>
    <dbReference type="NCBI Taxonomy" id="156630"/>
    <lineage>
        <taxon>Eukaryota</taxon>
        <taxon>Fungi</taxon>
        <taxon>Dikarya</taxon>
        <taxon>Ascomycota</taxon>
        <taxon>Pezizomycotina</taxon>
        <taxon>Dothideomycetes</taxon>
        <taxon>Pleosporomycetidae</taxon>
        <taxon>Pleosporales</taxon>
        <taxon>Pleosporineae</taxon>
        <taxon>Pleosporaceae</taxon>
        <taxon>Alternaria</taxon>
        <taxon>Alternaria sect. Alternaria</taxon>
    </lineage>
</organism>
<name>A0A4Q4QWP5_9PLEO</name>
<evidence type="ECO:0000313" key="3">
    <source>
        <dbReference type="EMBL" id="RYO48141.1"/>
    </source>
</evidence>
<accession>A0A4Q4QWP5</accession>
<dbReference type="SUPFAM" id="SSF52540">
    <property type="entry name" value="P-loop containing nucleoside triphosphate hydrolases"/>
    <property type="match status" value="1"/>
</dbReference>
<protein>
    <recommendedName>
        <fullName evidence="2">DNA2/NAM7 helicase-like C-terminal domain-containing protein</fullName>
    </recommendedName>
</protein>
<feature type="region of interest" description="Disordered" evidence="1">
    <location>
        <begin position="290"/>
        <end position="319"/>
    </location>
</feature>
<comment type="caution">
    <text evidence="3">The sequence shown here is derived from an EMBL/GenBank/DDBJ whole genome shotgun (WGS) entry which is preliminary data.</text>
</comment>
<sequence length="1456" mass="165107">MNTYSQYKAPHYAAMVSYGVEMDVEGLRTAHEIKALDVNPPQAVMSRETYEEYLCLPVLQEVDDVPCMSSKPGAYSDDHAWFSPRLELTGLLPDSVCETETFPMDGHCVFLFNGASSWDGPARDSGETLDFSAPAIDHLREEYYERGRGTSRTHNSQSNSHPRAHSQPAYRPDLINVQHGSLTKELRDAAFDRLAETFRAQYKGEPAYEPTDNEILTEYYKLLRSRPYYAGVTGAMSKKKLKDFRMYLRYKCLWLVSMARIYRIVRRKLKFVTNGLIPVVDTSSWLGGDDDQALPPLPTRKRKVKSEPKSQDEREAMREAERAEKLLAHRRLKPRKPDYEDRLEKIKSFKQDTSNAVRVTLRLDPNFKSLVKIAHTINYKDPDTPDVQPEEVACVELTHRNTRIPKLSADGAEAWDLDVYRPSHKVLDVSDRTWESTLSKLFPQTSTQKNYFKDLYGSLRSGAQLFLICFRHNELPCTSNVLTHRKHMPEVCDDLRIVMQNSPYIFMLIRGSGVDSQVESIVEAWKELTEYDPMSVIYKDLNNPQMCDSGIKPTSELPKFTASARYVFETFEEYERSVGLGTLLEQRASMDKHTYTGRVAVVPVPGTYNKKSKLWMAYHLQLSVDRNRESPALVVGDSVFIDFHPNGADQKTSWKGKITEAVDATSIGQLNVTVNRPHDKDTLLPLDSEEHSVLTVKDLMAMEHSSVLRNWSSKNSKKPVVIYTNNNEKECKRLMDNIAKLKVSHRLRDTYPAKAAALKAQTELLLMKNFAQLKSSELFKNIAAGQWGQARQILISYLQDYQLNAFTQVEDNGIYENTACVTGPPGSGKSYLAFVIAVAYTLDIKVPDSQIERNAREKAVIFQAFEKYSIKKAAKSAPEISGIEGESETKRTSSKDDLVPPKPAVESTKLEDTKSEENNMETYTTQPGRVTFCGIRKDTVDEVYRVFRLITSRSMSSMKMPAKLILRLYSSKSEIDAMVAMSRPFYNPLQKELPHYYNPYIKVTDNPYRSLFDAYLTHYRCTGDISIRDRRMQEVDGSAASYILELANYPGFPRSPEVLATFTNGELTDLEDKLAPIVHARQQLLSNGDVMDNDIKRAVKSAAKTGYYALLEKAAVVCTTSSVATEMSFNVVRQTHAVFLEDAGRANDAEFVGYFSHYWNAHLCMFIGSLNQLPPMVFGNSLENPFQKQLTLSPLVRLPDTGFNMYDLKQTSRFKNKPLLDLCALVNELPGLQAVDGSFDNDLSASYSDINKKIWRIDSNLIFVNVVDATTVKDVTDSSYSLETACAVMKDAVDRMAHIEGKNHVITTPYTAQVEALRREREGAVAQALSRRQPVLTQRLADIDIVTIDSFMGKERNSVSVDMTGALGHLWKLPRTVVATTRAKVSMQFFGPLSKFTNPTNSIKNKHPLREMLIQLHNRGHIYRLTSIERKSFEQYEPVLEALGLITTRSEHRTFR</sequence>
<feature type="domain" description="DNA2/NAM7 helicase-like C-terminal" evidence="2">
    <location>
        <begin position="1251"/>
        <end position="1391"/>
    </location>
</feature>